<reference evidence="2 3" key="1">
    <citation type="submission" date="2024-04" db="EMBL/GenBank/DDBJ databases">
        <title>Phyllosticta paracitricarpa is synonymous to the EU quarantine fungus P. citricarpa based on phylogenomic analyses.</title>
        <authorList>
            <consortium name="Lawrence Berkeley National Laboratory"/>
            <person name="Van ingen-buijs V.A."/>
            <person name="Van westerhoven A.C."/>
            <person name="Haridas S."/>
            <person name="Skiadas P."/>
            <person name="Martin F."/>
            <person name="Groenewald J.Z."/>
            <person name="Crous P.W."/>
            <person name="Seidl M.F."/>
        </authorList>
    </citation>
    <scope>NUCLEOTIDE SEQUENCE [LARGE SCALE GENOMIC DNA]</scope>
    <source>
        <strain evidence="2 3">CBS 141358</strain>
    </source>
</reference>
<gene>
    <name evidence="2" type="ORF">JOL62DRAFT_391823</name>
</gene>
<dbReference type="Proteomes" id="UP001367316">
    <property type="component" value="Unassembled WGS sequence"/>
</dbReference>
<feature type="region of interest" description="Disordered" evidence="1">
    <location>
        <begin position="207"/>
        <end position="275"/>
    </location>
</feature>
<evidence type="ECO:0000313" key="3">
    <source>
        <dbReference type="Proteomes" id="UP001367316"/>
    </source>
</evidence>
<protein>
    <submittedName>
        <fullName evidence="2">Uncharacterized protein</fullName>
    </submittedName>
</protein>
<proteinExistence type="predicted"/>
<evidence type="ECO:0000313" key="2">
    <source>
        <dbReference type="EMBL" id="KAK7605922.1"/>
    </source>
</evidence>
<evidence type="ECO:0000256" key="1">
    <source>
        <dbReference type="SAM" id="MobiDB-lite"/>
    </source>
</evidence>
<dbReference type="EMBL" id="JBBPBF010000060">
    <property type="protein sequence ID" value="KAK7605922.1"/>
    <property type="molecule type" value="Genomic_DNA"/>
</dbReference>
<feature type="compositionally biased region" description="Polar residues" evidence="1">
    <location>
        <begin position="470"/>
        <end position="494"/>
    </location>
</feature>
<comment type="caution">
    <text evidence="2">The sequence shown here is derived from an EMBL/GenBank/DDBJ whole genome shotgun (WGS) entry which is preliminary data.</text>
</comment>
<accession>A0ABR1MUM1</accession>
<feature type="compositionally biased region" description="Basic and acidic residues" evidence="1">
    <location>
        <begin position="499"/>
        <end position="515"/>
    </location>
</feature>
<name>A0ABR1MUM1_9PEZI</name>
<sequence length="529" mass="57135">MPTRNRSADARAILKNRPAVAVYLDDPDCPWCPCQISLVFDPNAAQACVTLRMFLCFENVPGNQLVALRLPLRSLDGSKGPTIAFGHSTAIPADIQSHLSKDAPAHATQQYLTLQLHLDSPATVSVPPGLDVSLLTPTAEFHNEAKALYRVCSATRLAIHTRGHGVDESRLKSLQSLVDLANGGNLTPLEPDGRAFGGLGAQTASRDIFRIGGSPPAYQTVGKKRRRPGGKSSEQNPQTGLGILSIDTDSPSPPPRAVSEGPAPPAYVHPPLSPPVAPDVVSRQMLQETLEKMVPEIVQRKLKQLLSAQNESLYEVISDVVDAEAPWDSVMDGYKQEFRDEVDDAMTEVRCVRDECITEVDQLYHDTVEKVHELQRSALDELNDWEPPEARAAEYQYAQPRSPPPWRPFVSSSSSSPAADNFVRFCRHRRAQAAPMLPTTTAASVPHQAPPSPAPAAAALWLDLRRAANPNTATCSPTEVATETGTELSITDSVASGRPEPDARGSSRASRDGGDVRGFILRASDSSNV</sequence>
<feature type="compositionally biased region" description="Pro residues" evidence="1">
    <location>
        <begin position="251"/>
        <end position="275"/>
    </location>
</feature>
<keyword evidence="3" id="KW-1185">Reference proteome</keyword>
<organism evidence="2 3">
    <name type="scientific">Phyllosticta paracitricarpa</name>
    <dbReference type="NCBI Taxonomy" id="2016321"/>
    <lineage>
        <taxon>Eukaryota</taxon>
        <taxon>Fungi</taxon>
        <taxon>Dikarya</taxon>
        <taxon>Ascomycota</taxon>
        <taxon>Pezizomycotina</taxon>
        <taxon>Dothideomycetes</taxon>
        <taxon>Dothideomycetes incertae sedis</taxon>
        <taxon>Botryosphaeriales</taxon>
        <taxon>Phyllostictaceae</taxon>
        <taxon>Phyllosticta</taxon>
    </lineage>
</organism>
<feature type="region of interest" description="Disordered" evidence="1">
    <location>
        <begin position="470"/>
        <end position="529"/>
    </location>
</feature>